<evidence type="ECO:0000256" key="5">
    <source>
        <dbReference type="ARBA" id="ARBA00022989"/>
    </source>
</evidence>
<evidence type="ECO:0000256" key="4">
    <source>
        <dbReference type="ARBA" id="ARBA00022692"/>
    </source>
</evidence>
<evidence type="ECO:0000259" key="9">
    <source>
        <dbReference type="Pfam" id="PF00361"/>
    </source>
</evidence>
<dbReference type="Pfam" id="PF00361">
    <property type="entry name" value="Proton_antipo_M"/>
    <property type="match status" value="1"/>
</dbReference>
<feature type="transmembrane region" description="Helical" evidence="8">
    <location>
        <begin position="312"/>
        <end position="330"/>
    </location>
</feature>
<dbReference type="InterPro" id="IPR003918">
    <property type="entry name" value="NADH_UbQ_OxRdtase"/>
</dbReference>
<feature type="transmembrane region" description="Helical" evidence="8">
    <location>
        <begin position="442"/>
        <end position="466"/>
    </location>
</feature>
<dbReference type="GO" id="GO:0008137">
    <property type="term" value="F:NADH dehydrogenase (ubiquinone) activity"/>
    <property type="evidence" value="ECO:0007669"/>
    <property type="project" value="InterPro"/>
</dbReference>
<feature type="transmembrane region" description="Helical" evidence="8">
    <location>
        <begin position="33"/>
        <end position="54"/>
    </location>
</feature>
<gene>
    <name evidence="10" type="primary">phaD</name>
    <name evidence="10" type="ORF">GCM10011335_42530</name>
</gene>
<dbReference type="InterPro" id="IPR050586">
    <property type="entry name" value="CPA3_Na-H_Antiporter_D"/>
</dbReference>
<feature type="transmembrane region" description="Helical" evidence="8">
    <location>
        <begin position="120"/>
        <end position="150"/>
    </location>
</feature>
<reference evidence="10" key="2">
    <citation type="submission" date="2020-09" db="EMBL/GenBank/DDBJ databases">
        <authorList>
            <person name="Sun Q."/>
            <person name="Zhou Y."/>
        </authorList>
    </citation>
    <scope>NUCLEOTIDE SEQUENCE</scope>
    <source>
        <strain evidence="10">CGMCC 1.15493</strain>
    </source>
</reference>
<proteinExistence type="inferred from homology"/>
<evidence type="ECO:0000313" key="10">
    <source>
        <dbReference type="EMBL" id="GGD34991.1"/>
    </source>
</evidence>
<evidence type="ECO:0000256" key="8">
    <source>
        <dbReference type="SAM" id="Phobius"/>
    </source>
</evidence>
<evidence type="ECO:0000313" key="11">
    <source>
        <dbReference type="Proteomes" id="UP000613160"/>
    </source>
</evidence>
<accession>A0A916Y8Q2</accession>
<feature type="transmembrane region" description="Helical" evidence="8">
    <location>
        <begin position="287"/>
        <end position="306"/>
    </location>
</feature>
<feature type="transmembrane region" description="Helical" evidence="8">
    <location>
        <begin position="339"/>
        <end position="357"/>
    </location>
</feature>
<dbReference type="PRINTS" id="PR01437">
    <property type="entry name" value="NUOXDRDTASE4"/>
</dbReference>
<organism evidence="10 11">
    <name type="scientific">Aureimonas glaciei</name>
    <dbReference type="NCBI Taxonomy" id="1776957"/>
    <lineage>
        <taxon>Bacteria</taxon>
        <taxon>Pseudomonadati</taxon>
        <taxon>Pseudomonadota</taxon>
        <taxon>Alphaproteobacteria</taxon>
        <taxon>Hyphomicrobiales</taxon>
        <taxon>Aurantimonadaceae</taxon>
        <taxon>Aureimonas</taxon>
    </lineage>
</organism>
<feature type="domain" description="NADH:quinone oxidoreductase/Mrp antiporter transmembrane" evidence="9">
    <location>
        <begin position="135"/>
        <end position="435"/>
    </location>
</feature>
<evidence type="ECO:0000256" key="7">
    <source>
        <dbReference type="RuleBase" id="RU000320"/>
    </source>
</evidence>
<dbReference type="Proteomes" id="UP000613160">
    <property type="component" value="Unassembled WGS sequence"/>
</dbReference>
<keyword evidence="11" id="KW-1185">Reference proteome</keyword>
<evidence type="ECO:0000256" key="3">
    <source>
        <dbReference type="ARBA" id="ARBA00022475"/>
    </source>
</evidence>
<dbReference type="GO" id="GO:0042773">
    <property type="term" value="P:ATP synthesis coupled electron transport"/>
    <property type="evidence" value="ECO:0007669"/>
    <property type="project" value="InterPro"/>
</dbReference>
<dbReference type="GO" id="GO:0005886">
    <property type="term" value="C:plasma membrane"/>
    <property type="evidence" value="ECO:0007669"/>
    <property type="project" value="UniProtKB-SubCell"/>
</dbReference>
<feature type="transmembrane region" description="Helical" evidence="8">
    <location>
        <begin position="241"/>
        <end position="266"/>
    </location>
</feature>
<dbReference type="PANTHER" id="PTHR42703:SF1">
    <property type="entry name" value="NA(+)_H(+) ANTIPORTER SUBUNIT D1"/>
    <property type="match status" value="1"/>
</dbReference>
<keyword evidence="3" id="KW-1003">Cell membrane</keyword>
<evidence type="ECO:0000256" key="2">
    <source>
        <dbReference type="ARBA" id="ARBA00005346"/>
    </source>
</evidence>
<dbReference type="AlphaFoldDB" id="A0A916Y8Q2"/>
<dbReference type="NCBIfam" id="NF009309">
    <property type="entry name" value="PRK12666.1"/>
    <property type="match status" value="1"/>
</dbReference>
<dbReference type="InterPro" id="IPR001750">
    <property type="entry name" value="ND/Mrp_TM"/>
</dbReference>
<feature type="transmembrane region" description="Helical" evidence="8">
    <location>
        <begin position="170"/>
        <end position="192"/>
    </location>
</feature>
<evidence type="ECO:0000256" key="1">
    <source>
        <dbReference type="ARBA" id="ARBA00004651"/>
    </source>
</evidence>
<reference evidence="10" key="1">
    <citation type="journal article" date="2014" name="Int. J. Syst. Evol. Microbiol.">
        <title>Complete genome sequence of Corynebacterium casei LMG S-19264T (=DSM 44701T), isolated from a smear-ripened cheese.</title>
        <authorList>
            <consortium name="US DOE Joint Genome Institute (JGI-PGF)"/>
            <person name="Walter F."/>
            <person name="Albersmeier A."/>
            <person name="Kalinowski J."/>
            <person name="Ruckert C."/>
        </authorList>
    </citation>
    <scope>NUCLEOTIDE SEQUENCE</scope>
    <source>
        <strain evidence="10">CGMCC 1.15493</strain>
    </source>
</reference>
<keyword evidence="5 8" id="KW-1133">Transmembrane helix</keyword>
<comment type="subcellular location">
    <subcellularLocation>
        <location evidence="1">Cell membrane</location>
        <topology evidence="1">Multi-pass membrane protein</topology>
    </subcellularLocation>
    <subcellularLocation>
        <location evidence="7">Membrane</location>
        <topology evidence="7">Multi-pass membrane protein</topology>
    </subcellularLocation>
</comment>
<feature type="transmembrane region" description="Helical" evidence="8">
    <location>
        <begin position="394"/>
        <end position="414"/>
    </location>
</feature>
<sequence>MIRDHLMIVPVLLPMVTGAFLLLVDERRHGMKAALAVASTLALVIVAAMLVGVADAGLAPAGQSLTHTYLLGNWPTPFGIVLVLDRLSALMVLLSGILALAALVYALVRWDRAGPHFHSLFQFLLMGLNGAFLTGDLFNLFVFFEVLLAASYALTLHGIGVPRVRAGMHYIVVNLVASLFFLIGVSMIYGMTGTLNMADLARQVPLLADGDRAVMEAGAAVLGMAFLAKAAMWPLSFWLPAAYSSAAAPVAAVFAILSKVGAYALLRLSALVFGAEAGASQGFGGTFLVVGGIATIAFGAAGVLASQALGRLASYSVLVSSGTILAAIGMQDAGVTSGALFYLVSSTLAIGAFFLLIELVERIQDPAASVLAVTLEAYGETDDETDEMEEVGTLIPGTLAVLGICFALCGLLLAGLPPLSGFVGKFAMLAALIPASGPDSDVGLSTGALALAAMLILSGLATMIAMMRTGIRTFWAPIAGTVPAVRLLEIAPIGFLLGVGVVMTILGGPILRYTDAAAASLHAPSTYIGDVLSSPRVPPTAAKANP</sequence>
<protein>
    <submittedName>
        <fullName evidence="10">Monovalent cation/H+ antiporter subunit D</fullName>
    </submittedName>
</protein>
<dbReference type="RefSeq" id="WP_188854467.1">
    <property type="nucleotide sequence ID" value="NZ_BMJJ01000012.1"/>
</dbReference>
<comment type="similarity">
    <text evidence="2">Belongs to the CPA3 antiporters (TC 2.A.63) subunit D family.</text>
</comment>
<dbReference type="PANTHER" id="PTHR42703">
    <property type="entry name" value="NADH DEHYDROGENASE"/>
    <property type="match status" value="1"/>
</dbReference>
<name>A0A916Y8Q2_9HYPH</name>
<feature type="transmembrane region" description="Helical" evidence="8">
    <location>
        <begin position="6"/>
        <end position="24"/>
    </location>
</feature>
<keyword evidence="6 8" id="KW-0472">Membrane</keyword>
<dbReference type="EMBL" id="BMJJ01000012">
    <property type="protein sequence ID" value="GGD34991.1"/>
    <property type="molecule type" value="Genomic_DNA"/>
</dbReference>
<feature type="transmembrane region" description="Helical" evidence="8">
    <location>
        <begin position="213"/>
        <end position="235"/>
    </location>
</feature>
<feature type="transmembrane region" description="Helical" evidence="8">
    <location>
        <begin position="487"/>
        <end position="511"/>
    </location>
</feature>
<comment type="caution">
    <text evidence="10">The sequence shown here is derived from an EMBL/GenBank/DDBJ whole genome shotgun (WGS) entry which is preliminary data.</text>
</comment>
<keyword evidence="4 7" id="KW-0812">Transmembrane</keyword>
<feature type="transmembrane region" description="Helical" evidence="8">
    <location>
        <begin position="87"/>
        <end position="108"/>
    </location>
</feature>
<evidence type="ECO:0000256" key="6">
    <source>
        <dbReference type="ARBA" id="ARBA00023136"/>
    </source>
</evidence>